<comment type="caution">
    <text evidence="2">The sequence shown here is derived from an EMBL/GenBank/DDBJ whole genome shotgun (WGS) entry which is preliminary data.</text>
</comment>
<sequence length="187" mass="19742">MPKQPTGEKLTAQADATSLLVRVALAGALSIGLVSCSGDTSDQTDDASTPTIAQATPEAEPSPSGSENLITDPVEYYREDPNRTPAVVRASELIGQFSGVGTQDFTELATSEYSNVTIFVTCANDAPYEVRSGTETDAEQYSYGSDSCGPGFFNHGTIPFDKGPIVSLRVEVPEDTEYTLTVYGGLP</sequence>
<feature type="region of interest" description="Disordered" evidence="1">
    <location>
        <begin position="36"/>
        <end position="70"/>
    </location>
</feature>
<feature type="compositionally biased region" description="Polar residues" evidence="1">
    <location>
        <begin position="37"/>
        <end position="54"/>
    </location>
</feature>
<keyword evidence="3" id="KW-1185">Reference proteome</keyword>
<gene>
    <name evidence="2" type="ORF">LJ752_00860</name>
</gene>
<accession>A0ABS8GF38</accession>
<protein>
    <recommendedName>
        <fullName evidence="4">Lipoprotein</fullName>
    </recommendedName>
</protein>
<evidence type="ECO:0000313" key="2">
    <source>
        <dbReference type="EMBL" id="MCC3264602.1"/>
    </source>
</evidence>
<dbReference type="RefSeq" id="WP_227889454.1">
    <property type="nucleotide sequence ID" value="NZ_JAJFZQ010000001.1"/>
</dbReference>
<reference evidence="2" key="1">
    <citation type="submission" date="2021-10" db="EMBL/GenBank/DDBJ databases">
        <title>Novel species in genus Arthrobacter.</title>
        <authorList>
            <person name="Liu Y."/>
        </authorList>
    </citation>
    <scope>NUCLEOTIDE SEQUENCE</scope>
    <source>
        <strain evidence="2">Zg-Y786</strain>
    </source>
</reference>
<dbReference type="EMBL" id="JAJFZQ010000001">
    <property type="protein sequence ID" value="MCC3264602.1"/>
    <property type="molecule type" value="Genomic_DNA"/>
</dbReference>
<proteinExistence type="predicted"/>
<evidence type="ECO:0000256" key="1">
    <source>
        <dbReference type="SAM" id="MobiDB-lite"/>
    </source>
</evidence>
<organism evidence="2 3">
    <name type="scientific">Arthrobacter gengyunqii</name>
    <dbReference type="NCBI Taxonomy" id="2886940"/>
    <lineage>
        <taxon>Bacteria</taxon>
        <taxon>Bacillati</taxon>
        <taxon>Actinomycetota</taxon>
        <taxon>Actinomycetes</taxon>
        <taxon>Micrococcales</taxon>
        <taxon>Micrococcaceae</taxon>
        <taxon>Arthrobacter</taxon>
    </lineage>
</organism>
<dbReference type="Proteomes" id="UP001139168">
    <property type="component" value="Unassembled WGS sequence"/>
</dbReference>
<name>A0ABS8GF38_9MICC</name>
<evidence type="ECO:0000313" key="3">
    <source>
        <dbReference type="Proteomes" id="UP001139168"/>
    </source>
</evidence>
<evidence type="ECO:0008006" key="4">
    <source>
        <dbReference type="Google" id="ProtNLM"/>
    </source>
</evidence>